<sequence>MGHKTVRNLLLAGSLACSVSAFADGPSASMLSQPCAGCHGIDGSSVGPASPTIAGISEDYFLESMNAYRDEERPSTIMGRIAKGYSEDEIEAMATWFSEKPFVHAQQTSDSKKATKGKKLHEKYCEKCHEEGGSLDDGTGVLAGQWIPYLRYSMQDFLSEARVAPKKMKKRVNALVKEHGDQGIEAIVQYYGSQQ</sequence>
<reference evidence="12" key="1">
    <citation type="submission" date="2019-02" db="EMBL/GenBank/DDBJ databases">
        <authorList>
            <person name="Gruber-Vodicka R. H."/>
            <person name="Seah K. B. B."/>
        </authorList>
    </citation>
    <scope>NUCLEOTIDE SEQUENCE</scope>
    <source>
        <strain evidence="12">BECK_BY1</strain>
    </source>
</reference>
<protein>
    <submittedName>
        <fullName evidence="12">Sulfide dehydrogenase (Flavocytochrome c), cytochrome c subunit</fullName>
        <ecNumber evidence="12">1.8.2.3</ecNumber>
    </submittedName>
</protein>
<keyword evidence="6" id="KW-0249">Electron transport</keyword>
<dbReference type="InterPro" id="IPR009056">
    <property type="entry name" value="Cyt_c-like_dom"/>
</dbReference>
<evidence type="ECO:0000256" key="3">
    <source>
        <dbReference type="ARBA" id="ARBA00022617"/>
    </source>
</evidence>
<gene>
    <name evidence="12" type="ORF">BECKTUN1418D_GA0071000_100515</name>
</gene>
<dbReference type="SUPFAM" id="SSF46626">
    <property type="entry name" value="Cytochrome c"/>
    <property type="match status" value="2"/>
</dbReference>
<dbReference type="PANTHER" id="PTHR33751:SF9">
    <property type="entry name" value="CYTOCHROME C4"/>
    <property type="match status" value="1"/>
</dbReference>
<dbReference type="Pfam" id="PF00034">
    <property type="entry name" value="Cytochrom_C"/>
    <property type="match status" value="1"/>
</dbReference>
<evidence type="ECO:0000256" key="8">
    <source>
        <dbReference type="PIRSR" id="PIRSR000005-1"/>
    </source>
</evidence>
<evidence type="ECO:0000256" key="9">
    <source>
        <dbReference type="PIRSR" id="PIRSR000005-2"/>
    </source>
</evidence>
<feature type="binding site" description="axial binding residue" evidence="9">
    <location>
        <position position="168"/>
    </location>
    <ligand>
        <name>heme c</name>
        <dbReference type="ChEBI" id="CHEBI:61717"/>
        <label>2</label>
    </ligand>
    <ligandPart>
        <name>Fe</name>
        <dbReference type="ChEBI" id="CHEBI:18248"/>
    </ligandPart>
</feature>
<proteinExistence type="predicted"/>
<evidence type="ECO:0000256" key="5">
    <source>
        <dbReference type="ARBA" id="ARBA00022764"/>
    </source>
</evidence>
<evidence type="ECO:0000256" key="1">
    <source>
        <dbReference type="ARBA" id="ARBA00004418"/>
    </source>
</evidence>
<evidence type="ECO:0000256" key="4">
    <source>
        <dbReference type="ARBA" id="ARBA00022723"/>
    </source>
</evidence>
<feature type="chain" id="PRO_5019545651" evidence="10">
    <location>
        <begin position="24"/>
        <end position="195"/>
    </location>
</feature>
<evidence type="ECO:0000256" key="6">
    <source>
        <dbReference type="ARBA" id="ARBA00022982"/>
    </source>
</evidence>
<organism evidence="12">
    <name type="scientific">Candidatus Kentrum sp. TUN</name>
    <dbReference type="NCBI Taxonomy" id="2126343"/>
    <lineage>
        <taxon>Bacteria</taxon>
        <taxon>Pseudomonadati</taxon>
        <taxon>Pseudomonadota</taxon>
        <taxon>Gammaproteobacteria</taxon>
        <taxon>Candidatus Kentrum</taxon>
    </lineage>
</organism>
<dbReference type="GO" id="GO:0070225">
    <property type="term" value="F:sulfide dehydrogenase activity"/>
    <property type="evidence" value="ECO:0007669"/>
    <property type="project" value="UniProtKB-EC"/>
</dbReference>
<dbReference type="InterPro" id="IPR024167">
    <property type="entry name" value="Cytochrome_c4-like"/>
</dbReference>
<dbReference type="InterPro" id="IPR036909">
    <property type="entry name" value="Cyt_c-like_dom_sf"/>
</dbReference>
<dbReference type="GO" id="GO:0005506">
    <property type="term" value="F:iron ion binding"/>
    <property type="evidence" value="ECO:0007669"/>
    <property type="project" value="InterPro"/>
</dbReference>
<dbReference type="InterPro" id="IPR050597">
    <property type="entry name" value="Cytochrome_c_Oxidase_Subunit"/>
</dbReference>
<name>A0A450ZBE7_9GAMM</name>
<dbReference type="PIRSF" id="PIRSF000005">
    <property type="entry name" value="Cytochrome_c4"/>
    <property type="match status" value="1"/>
</dbReference>
<evidence type="ECO:0000256" key="10">
    <source>
        <dbReference type="SAM" id="SignalP"/>
    </source>
</evidence>
<evidence type="ECO:0000256" key="7">
    <source>
        <dbReference type="ARBA" id="ARBA00023004"/>
    </source>
</evidence>
<keyword evidence="7 9" id="KW-0408">Iron</keyword>
<keyword evidence="5" id="KW-0574">Periplasm</keyword>
<dbReference type="GO" id="GO:0042597">
    <property type="term" value="C:periplasmic space"/>
    <property type="evidence" value="ECO:0007669"/>
    <property type="project" value="UniProtKB-SubCell"/>
</dbReference>
<dbReference type="AlphaFoldDB" id="A0A450ZBE7"/>
<feature type="binding site" description="covalent" evidence="8">
    <location>
        <position position="38"/>
    </location>
    <ligand>
        <name>heme c</name>
        <dbReference type="ChEBI" id="CHEBI:61717"/>
        <label>1</label>
    </ligand>
</feature>
<dbReference type="EMBL" id="CAADFX010000005">
    <property type="protein sequence ID" value="VFK51097.1"/>
    <property type="molecule type" value="Genomic_DNA"/>
</dbReference>
<feature type="binding site" description="covalent" evidence="8">
    <location>
        <position position="128"/>
    </location>
    <ligand>
        <name>heme c</name>
        <dbReference type="ChEBI" id="CHEBI:61717"/>
        <label>2</label>
    </ligand>
</feature>
<keyword evidence="4 9" id="KW-0479">Metal-binding</keyword>
<evidence type="ECO:0000256" key="2">
    <source>
        <dbReference type="ARBA" id="ARBA00022448"/>
    </source>
</evidence>
<dbReference type="PANTHER" id="PTHR33751">
    <property type="entry name" value="CBB3-TYPE CYTOCHROME C OXIDASE SUBUNIT FIXP"/>
    <property type="match status" value="1"/>
</dbReference>
<keyword evidence="2" id="KW-0813">Transport</keyword>
<accession>A0A450ZBE7</accession>
<dbReference type="GO" id="GO:0020037">
    <property type="term" value="F:heme binding"/>
    <property type="evidence" value="ECO:0007669"/>
    <property type="project" value="InterPro"/>
</dbReference>
<feature type="domain" description="Cytochrome c" evidence="11">
    <location>
        <begin position="112"/>
        <end position="195"/>
    </location>
</feature>
<comment type="PTM">
    <text evidence="8">Binds 2 heme c groups covalently per subunit.</text>
</comment>
<dbReference type="GO" id="GO:0009055">
    <property type="term" value="F:electron transfer activity"/>
    <property type="evidence" value="ECO:0007669"/>
    <property type="project" value="InterPro"/>
</dbReference>
<keyword evidence="3 8" id="KW-0349">Heme</keyword>
<feature type="binding site" description="covalent" evidence="8">
    <location>
        <position position="35"/>
    </location>
    <ligand>
        <name>heme c</name>
        <dbReference type="ChEBI" id="CHEBI:61717"/>
        <label>1</label>
    </ligand>
</feature>
<dbReference type="Gene3D" id="1.10.760.10">
    <property type="entry name" value="Cytochrome c-like domain"/>
    <property type="match status" value="2"/>
</dbReference>
<keyword evidence="10" id="KW-0732">Signal</keyword>
<feature type="binding site" description="axial binding residue" evidence="9">
    <location>
        <position position="78"/>
    </location>
    <ligand>
        <name>heme c</name>
        <dbReference type="ChEBI" id="CHEBI:61717"/>
        <label>1</label>
    </ligand>
    <ligandPart>
        <name>Fe</name>
        <dbReference type="ChEBI" id="CHEBI:18248"/>
    </ligandPart>
</feature>
<dbReference type="EC" id="1.8.2.3" evidence="12"/>
<feature type="binding site" description="axial binding residue" evidence="9">
    <location>
        <position position="39"/>
    </location>
    <ligand>
        <name>heme c</name>
        <dbReference type="ChEBI" id="CHEBI:61717"/>
        <label>1</label>
    </ligand>
    <ligandPart>
        <name>Fe</name>
        <dbReference type="ChEBI" id="CHEBI:18248"/>
    </ligandPart>
</feature>
<feature type="signal peptide" evidence="10">
    <location>
        <begin position="1"/>
        <end position="23"/>
    </location>
</feature>
<keyword evidence="12" id="KW-0560">Oxidoreductase</keyword>
<feature type="binding site" description="covalent" evidence="8">
    <location>
        <position position="125"/>
    </location>
    <ligand>
        <name>heme c</name>
        <dbReference type="ChEBI" id="CHEBI:61717"/>
        <label>2</label>
    </ligand>
</feature>
<dbReference type="PROSITE" id="PS51007">
    <property type="entry name" value="CYTC"/>
    <property type="match status" value="2"/>
</dbReference>
<evidence type="ECO:0000259" key="11">
    <source>
        <dbReference type="PROSITE" id="PS51007"/>
    </source>
</evidence>
<feature type="binding site" description="axial binding residue" evidence="9">
    <location>
        <position position="129"/>
    </location>
    <ligand>
        <name>heme c</name>
        <dbReference type="ChEBI" id="CHEBI:61717"/>
        <label>2</label>
    </ligand>
    <ligandPart>
        <name>Fe</name>
        <dbReference type="ChEBI" id="CHEBI:18248"/>
    </ligandPart>
</feature>
<feature type="domain" description="Cytochrome c" evidence="11">
    <location>
        <begin position="20"/>
        <end position="101"/>
    </location>
</feature>
<evidence type="ECO:0000313" key="12">
    <source>
        <dbReference type="EMBL" id="VFK51097.1"/>
    </source>
</evidence>
<comment type="subcellular location">
    <subcellularLocation>
        <location evidence="1">Periplasm</location>
    </subcellularLocation>
</comment>